<comment type="caution">
    <text evidence="1">The sequence shown here is derived from an EMBL/GenBank/DDBJ whole genome shotgun (WGS) entry which is preliminary data.</text>
</comment>
<evidence type="ECO:0000313" key="2">
    <source>
        <dbReference type="Proteomes" id="UP001151295"/>
    </source>
</evidence>
<protein>
    <submittedName>
        <fullName evidence="1">Uncharacterized protein</fullName>
    </submittedName>
</protein>
<dbReference type="EMBL" id="JANBQD010000041">
    <property type="protein sequence ID" value="KAJ1991159.1"/>
    <property type="molecule type" value="Genomic_DNA"/>
</dbReference>
<organism evidence="1 2">
    <name type="scientific">Coemansia umbellata</name>
    <dbReference type="NCBI Taxonomy" id="1424467"/>
    <lineage>
        <taxon>Eukaryota</taxon>
        <taxon>Fungi</taxon>
        <taxon>Fungi incertae sedis</taxon>
        <taxon>Zoopagomycota</taxon>
        <taxon>Kickxellomycotina</taxon>
        <taxon>Kickxellomycetes</taxon>
        <taxon>Kickxellales</taxon>
        <taxon>Kickxellaceae</taxon>
        <taxon>Coemansia</taxon>
    </lineage>
</organism>
<evidence type="ECO:0000313" key="1">
    <source>
        <dbReference type="EMBL" id="KAJ1991159.1"/>
    </source>
</evidence>
<sequence>MDTETIIVSPPLVKVGTCENETTDMLTISVDGEQEAAVEELRAAVAGALKLGSQEKPKKQTKERGFLCHITCEFECASADLYFDHLLFDTRHFELAQKEAEDNLKLKQNRRSRSFKRSSFISS</sequence>
<name>A0ABQ8PLA7_9FUNG</name>
<keyword evidence="2" id="KW-1185">Reference proteome</keyword>
<dbReference type="Proteomes" id="UP001151295">
    <property type="component" value="Unassembled WGS sequence"/>
</dbReference>
<accession>A0ABQ8PLA7</accession>
<reference evidence="1" key="1">
    <citation type="submission" date="2022-07" db="EMBL/GenBank/DDBJ databases">
        <title>Phylogenomic reconstructions and comparative analyses of Kickxellomycotina fungi.</title>
        <authorList>
            <person name="Reynolds N.K."/>
            <person name="Stajich J.E."/>
            <person name="Barry K."/>
            <person name="Grigoriev I.V."/>
            <person name="Crous P."/>
            <person name="Smith M.E."/>
        </authorList>
    </citation>
    <scope>NUCLEOTIDE SEQUENCE</scope>
    <source>
        <strain evidence="1">BCRC 34882</strain>
    </source>
</reference>
<gene>
    <name evidence="1" type="ORF">EDC05_003637</name>
</gene>
<proteinExistence type="predicted"/>